<sequence>MYINMDNPFLIHKLALLPKCPFCSQVRSVDSKLFRLLVTVKLNIHKQIPKIAILHIYHQICNHSSITPYWCG</sequence>
<dbReference type="PROSITE" id="PS00195">
    <property type="entry name" value="GLUTAREDOXIN_1"/>
    <property type="match status" value="1"/>
</dbReference>
<proteinExistence type="predicted"/>
<evidence type="ECO:0000313" key="1">
    <source>
        <dbReference type="EMBL" id="JAH37369.1"/>
    </source>
</evidence>
<reference evidence="1" key="1">
    <citation type="submission" date="2014-11" db="EMBL/GenBank/DDBJ databases">
        <authorList>
            <person name="Amaro Gonzalez C."/>
        </authorList>
    </citation>
    <scope>NUCLEOTIDE SEQUENCE</scope>
</reference>
<organism evidence="1">
    <name type="scientific">Anguilla anguilla</name>
    <name type="common">European freshwater eel</name>
    <name type="synonym">Muraena anguilla</name>
    <dbReference type="NCBI Taxonomy" id="7936"/>
    <lineage>
        <taxon>Eukaryota</taxon>
        <taxon>Metazoa</taxon>
        <taxon>Chordata</taxon>
        <taxon>Craniata</taxon>
        <taxon>Vertebrata</taxon>
        <taxon>Euteleostomi</taxon>
        <taxon>Actinopterygii</taxon>
        <taxon>Neopterygii</taxon>
        <taxon>Teleostei</taxon>
        <taxon>Anguilliformes</taxon>
        <taxon>Anguillidae</taxon>
        <taxon>Anguilla</taxon>
    </lineage>
</organism>
<dbReference type="EMBL" id="GBXM01071208">
    <property type="protein sequence ID" value="JAH37369.1"/>
    <property type="molecule type" value="Transcribed_RNA"/>
</dbReference>
<reference evidence="1" key="2">
    <citation type="journal article" date="2015" name="Fish Shellfish Immunol.">
        <title>Early steps in the European eel (Anguilla anguilla)-Vibrio vulnificus interaction in the gills: Role of the RtxA13 toxin.</title>
        <authorList>
            <person name="Callol A."/>
            <person name="Pajuelo D."/>
            <person name="Ebbesson L."/>
            <person name="Teles M."/>
            <person name="MacKenzie S."/>
            <person name="Amaro C."/>
        </authorList>
    </citation>
    <scope>NUCLEOTIDE SEQUENCE</scope>
</reference>
<name>A0A0E9S7I1_ANGAN</name>
<dbReference type="InterPro" id="IPR011767">
    <property type="entry name" value="GLR_AS"/>
</dbReference>
<accession>A0A0E9S7I1</accession>
<dbReference type="AlphaFoldDB" id="A0A0E9S7I1"/>
<protein>
    <submittedName>
        <fullName evidence="1">Uncharacterized protein</fullName>
    </submittedName>
</protein>